<feature type="non-terminal residue" evidence="2">
    <location>
        <position position="152"/>
    </location>
</feature>
<keyword evidence="2" id="KW-0695">RNA-directed DNA polymerase</keyword>
<organism evidence="2">
    <name type="scientific">mine drainage metagenome</name>
    <dbReference type="NCBI Taxonomy" id="410659"/>
    <lineage>
        <taxon>unclassified sequences</taxon>
        <taxon>metagenomes</taxon>
        <taxon>ecological metagenomes</taxon>
    </lineage>
</organism>
<dbReference type="PANTHER" id="PTHR34047:SF3">
    <property type="entry name" value="BLR2052 PROTEIN"/>
    <property type="match status" value="1"/>
</dbReference>
<dbReference type="InterPro" id="IPR043502">
    <property type="entry name" value="DNA/RNA_pol_sf"/>
</dbReference>
<gene>
    <name evidence="2" type="ORF">B1B_05057</name>
</gene>
<evidence type="ECO:0000313" key="2">
    <source>
        <dbReference type="EMBL" id="EQD70355.1"/>
    </source>
</evidence>
<dbReference type="EC" id="2.7.7.49" evidence="2"/>
<dbReference type="SUPFAM" id="SSF56672">
    <property type="entry name" value="DNA/RNA polymerases"/>
    <property type="match status" value="1"/>
</dbReference>
<dbReference type="PANTHER" id="PTHR34047">
    <property type="entry name" value="NUCLEAR INTRON MATURASE 1, MITOCHONDRIAL-RELATED"/>
    <property type="match status" value="1"/>
</dbReference>
<protein>
    <submittedName>
        <fullName evidence="2">RNA-directed DNA polymerase (Reverse transcriptase)</fullName>
        <ecNumber evidence="2">2.7.7.49</ecNumber>
    </submittedName>
</protein>
<keyword evidence="2" id="KW-0548">Nucleotidyltransferase</keyword>
<dbReference type="EMBL" id="AUZY01003172">
    <property type="protein sequence ID" value="EQD70355.1"/>
    <property type="molecule type" value="Genomic_DNA"/>
</dbReference>
<name>T1CN01_9ZZZZ</name>
<sequence>MRPGNAGRAKGAGYSDSNVSQPQGWEELVSESKPFSVSKQVVYEAYLKVKANKGAAGVDGESVGEFEKNLKGNLYRIWNRMSSGSYFPPPVRAVEIPKPGGRGTRVLGVPTVADRIAQTVVKMYLEPEVEPIFHPDSYGYRPGRSALDAVGT</sequence>
<reference evidence="2" key="2">
    <citation type="journal article" date="2014" name="ISME J.">
        <title>Microbial stratification in low pH oxic and suboxic macroscopic growths along an acid mine drainage.</title>
        <authorList>
            <person name="Mendez-Garcia C."/>
            <person name="Mesa V."/>
            <person name="Sprenger R.R."/>
            <person name="Richter M."/>
            <person name="Diez M.S."/>
            <person name="Solano J."/>
            <person name="Bargiela R."/>
            <person name="Golyshina O.V."/>
            <person name="Manteca A."/>
            <person name="Ramos J.L."/>
            <person name="Gallego J.R."/>
            <person name="Llorente I."/>
            <person name="Martins Dos Santos V.A."/>
            <person name="Jensen O.N."/>
            <person name="Pelaez A.I."/>
            <person name="Sanchez J."/>
            <person name="Ferrer M."/>
        </authorList>
    </citation>
    <scope>NUCLEOTIDE SEQUENCE</scope>
</reference>
<evidence type="ECO:0000256" key="1">
    <source>
        <dbReference type="SAM" id="MobiDB-lite"/>
    </source>
</evidence>
<reference evidence="2" key="1">
    <citation type="submission" date="2013-08" db="EMBL/GenBank/DDBJ databases">
        <authorList>
            <person name="Mendez C."/>
            <person name="Richter M."/>
            <person name="Ferrer M."/>
            <person name="Sanchez J."/>
        </authorList>
    </citation>
    <scope>NUCLEOTIDE SEQUENCE</scope>
</reference>
<dbReference type="GO" id="GO:0003964">
    <property type="term" value="F:RNA-directed DNA polymerase activity"/>
    <property type="evidence" value="ECO:0007669"/>
    <property type="project" value="UniProtKB-KW"/>
</dbReference>
<dbReference type="InterPro" id="IPR051083">
    <property type="entry name" value="GrpII_Intron_Splice-Mob/Def"/>
</dbReference>
<feature type="region of interest" description="Disordered" evidence="1">
    <location>
        <begin position="1"/>
        <end position="25"/>
    </location>
</feature>
<dbReference type="AlphaFoldDB" id="T1CN01"/>
<keyword evidence="2" id="KW-0808">Transferase</keyword>
<accession>T1CN01</accession>
<comment type="caution">
    <text evidence="2">The sequence shown here is derived from an EMBL/GenBank/DDBJ whole genome shotgun (WGS) entry which is preliminary data.</text>
</comment>
<proteinExistence type="predicted"/>